<feature type="transmembrane region" description="Helical" evidence="1">
    <location>
        <begin position="71"/>
        <end position="96"/>
    </location>
</feature>
<dbReference type="OrthoDB" id="7564474at2"/>
<dbReference type="GO" id="GO:0008237">
    <property type="term" value="F:metallopeptidase activity"/>
    <property type="evidence" value="ECO:0007669"/>
    <property type="project" value="UniProtKB-KW"/>
</dbReference>
<gene>
    <name evidence="3" type="ORF">FSB75_16950</name>
</gene>
<dbReference type="GO" id="GO:0004175">
    <property type="term" value="F:endopeptidase activity"/>
    <property type="evidence" value="ECO:0007669"/>
    <property type="project" value="UniProtKB-ARBA"/>
</dbReference>
<keyword evidence="1" id="KW-0472">Membrane</keyword>
<dbReference type="Proteomes" id="UP000321204">
    <property type="component" value="Chromosome"/>
</dbReference>
<protein>
    <submittedName>
        <fullName evidence="3">CPBP family intramembrane metalloprotease</fullName>
    </submittedName>
</protein>
<dbReference type="Pfam" id="PF02517">
    <property type="entry name" value="Rce1-like"/>
    <property type="match status" value="1"/>
</dbReference>
<organism evidence="3 4">
    <name type="scientific">Flavisolibacter ginsenosidimutans</name>
    <dbReference type="NCBI Taxonomy" id="661481"/>
    <lineage>
        <taxon>Bacteria</taxon>
        <taxon>Pseudomonadati</taxon>
        <taxon>Bacteroidota</taxon>
        <taxon>Chitinophagia</taxon>
        <taxon>Chitinophagales</taxon>
        <taxon>Chitinophagaceae</taxon>
        <taxon>Flavisolibacter</taxon>
    </lineage>
</organism>
<evidence type="ECO:0000259" key="2">
    <source>
        <dbReference type="Pfam" id="PF02517"/>
    </source>
</evidence>
<dbReference type="AlphaFoldDB" id="A0A5B8ULH3"/>
<evidence type="ECO:0000256" key="1">
    <source>
        <dbReference type="SAM" id="Phobius"/>
    </source>
</evidence>
<feature type="transmembrane region" description="Helical" evidence="1">
    <location>
        <begin position="167"/>
        <end position="184"/>
    </location>
</feature>
<dbReference type="InterPro" id="IPR003675">
    <property type="entry name" value="Rce1/LyrA-like_dom"/>
</dbReference>
<accession>A0A5B8ULH3</accession>
<keyword evidence="1" id="KW-1133">Transmembrane helix</keyword>
<keyword evidence="3" id="KW-0482">Metalloprotease</keyword>
<keyword evidence="3" id="KW-0378">Hydrolase</keyword>
<dbReference type="KEGG" id="fgg:FSB75_16950"/>
<feature type="domain" description="CAAX prenyl protease 2/Lysostaphin resistance protein A-like" evidence="2">
    <location>
        <begin position="112"/>
        <end position="202"/>
    </location>
</feature>
<dbReference type="RefSeq" id="WP_146789927.1">
    <property type="nucleotide sequence ID" value="NZ_BAABIO010000003.1"/>
</dbReference>
<feature type="transmembrane region" description="Helical" evidence="1">
    <location>
        <begin position="218"/>
        <end position="239"/>
    </location>
</feature>
<reference evidence="3 4" key="1">
    <citation type="journal article" date="2015" name="Int. J. Syst. Evol. Microbiol.">
        <title>Flavisolibacter ginsenosidimutans sp. nov., with ginsenoside-converting activity isolated from soil used for cultivating ginseng.</title>
        <authorList>
            <person name="Zhao Y."/>
            <person name="Liu Q."/>
            <person name="Kang M.S."/>
            <person name="Jin F."/>
            <person name="Yu H."/>
            <person name="Im W.T."/>
        </authorList>
    </citation>
    <scope>NUCLEOTIDE SEQUENCE [LARGE SCALE GENOMIC DNA]</scope>
    <source>
        <strain evidence="3 4">Gsoil 636</strain>
    </source>
</reference>
<feature type="transmembrane region" description="Helical" evidence="1">
    <location>
        <begin position="108"/>
        <end position="125"/>
    </location>
</feature>
<proteinExistence type="predicted"/>
<keyword evidence="4" id="KW-1185">Reference proteome</keyword>
<dbReference type="GO" id="GO:0006508">
    <property type="term" value="P:proteolysis"/>
    <property type="evidence" value="ECO:0007669"/>
    <property type="project" value="UniProtKB-KW"/>
</dbReference>
<dbReference type="GO" id="GO:0080120">
    <property type="term" value="P:CAAX-box protein maturation"/>
    <property type="evidence" value="ECO:0007669"/>
    <property type="project" value="UniProtKB-ARBA"/>
</dbReference>
<name>A0A5B8ULH3_9BACT</name>
<sequence length="270" mass="30026">MKPSPFKIIAGFNLLFLCYHSAEYMILSQNSAAGFLFLSTLFFVLAFLLAKWQGDKNLAPWGLALQKSLPVYLTSGLLAGLVISSLSFFTCLALHIEVVSLVPPLKDFLPTAALLIFGSAVSSLTEDLLTRGYVYRHTKSKISRQYLALLSAIIYVLNHVHRLNEPVYLLYVFVLGLALVLPLLITGNIWYTLGVHWAGNIVYHLTSNVMHTSSGDNAFPALWISIVFTLLSIPLHCFICQQLTSKKENESFVSPLRHSSTPIRHSSELV</sequence>
<keyword evidence="3" id="KW-0645">Protease</keyword>
<feature type="transmembrane region" description="Helical" evidence="1">
    <location>
        <begin position="32"/>
        <end position="50"/>
    </location>
</feature>
<evidence type="ECO:0000313" key="3">
    <source>
        <dbReference type="EMBL" id="QEC57517.1"/>
    </source>
</evidence>
<keyword evidence="1" id="KW-0812">Transmembrane</keyword>
<evidence type="ECO:0000313" key="4">
    <source>
        <dbReference type="Proteomes" id="UP000321204"/>
    </source>
</evidence>
<dbReference type="EMBL" id="CP042433">
    <property type="protein sequence ID" value="QEC57517.1"/>
    <property type="molecule type" value="Genomic_DNA"/>
</dbReference>